<evidence type="ECO:0000313" key="2">
    <source>
        <dbReference type="EMBL" id="KAL3823359.1"/>
    </source>
</evidence>
<proteinExistence type="predicted"/>
<dbReference type="PANTHER" id="PTHR43760:SF1">
    <property type="entry name" value="ENDORIBONUCLEASE L-PSP_CHORISMATE MUTASE-LIKE DOMAIN-CONTAINING PROTEIN"/>
    <property type="match status" value="1"/>
</dbReference>
<protein>
    <submittedName>
        <fullName evidence="2">Uncharacterized protein</fullName>
    </submittedName>
</protein>
<accession>A0ABD3SFN1</accession>
<keyword evidence="3" id="KW-1185">Reference proteome</keyword>
<dbReference type="PANTHER" id="PTHR43760">
    <property type="entry name" value="ENDORIBONUCLEASE-RELATED"/>
    <property type="match status" value="1"/>
</dbReference>
<name>A0ABD3SFN1_9STRA</name>
<dbReference type="CDD" id="cd02199">
    <property type="entry name" value="YjgF_YER057c_UK114_like_1"/>
    <property type="match status" value="1"/>
</dbReference>
<dbReference type="Proteomes" id="UP001530377">
    <property type="component" value="Unassembled WGS sequence"/>
</dbReference>
<evidence type="ECO:0000313" key="3">
    <source>
        <dbReference type="Proteomes" id="UP001530377"/>
    </source>
</evidence>
<reference evidence="2 3" key="1">
    <citation type="submission" date="2024-10" db="EMBL/GenBank/DDBJ databases">
        <title>Updated reference genomes for cyclostephanoid diatoms.</title>
        <authorList>
            <person name="Roberts W.R."/>
            <person name="Alverson A.J."/>
        </authorList>
    </citation>
    <scope>NUCLEOTIDE SEQUENCE [LARGE SCALE GENOMIC DNA]</scope>
    <source>
        <strain evidence="2 3">AJA228-03</strain>
    </source>
</reference>
<comment type="caution">
    <text evidence="2">The sequence shown here is derived from an EMBL/GenBank/DDBJ whole genome shotgun (WGS) entry which is preliminary data.</text>
</comment>
<dbReference type="EMBL" id="JALLPB020000039">
    <property type="protein sequence ID" value="KAL3823359.1"/>
    <property type="molecule type" value="Genomic_DNA"/>
</dbReference>
<keyword evidence="1" id="KW-0732">Signal</keyword>
<sequence>MTSLSFLGALTLLLLRSTIAFHNSMATNQPNSSRRAVPNTMEIIDTRLAALDLALPPPGAPKANYQLIHRDGDLLYLSGHLPMKQDGTLVIGTCAPSHVIDENQSARWLSTEQGYEAARHCALNLLSTLQSYLSTNITITKSDSGVRQAADLSHIVKIVKLFGIVRSHDEFSEQHLVMNGASDLLGQVLGSDVGGCHARSAIGTTSLPLGVCVEVEMIVKISDK</sequence>
<feature type="signal peptide" evidence="1">
    <location>
        <begin position="1"/>
        <end position="20"/>
    </location>
</feature>
<dbReference type="SUPFAM" id="SSF55298">
    <property type="entry name" value="YjgF-like"/>
    <property type="match status" value="1"/>
</dbReference>
<dbReference type="InterPro" id="IPR035959">
    <property type="entry name" value="RutC-like_sf"/>
</dbReference>
<evidence type="ECO:0000256" key="1">
    <source>
        <dbReference type="SAM" id="SignalP"/>
    </source>
</evidence>
<dbReference type="InterPro" id="IPR013813">
    <property type="entry name" value="Endoribo_LPSP/chorism_mut-like"/>
</dbReference>
<feature type="chain" id="PRO_5044771458" evidence="1">
    <location>
        <begin position="21"/>
        <end position="224"/>
    </location>
</feature>
<dbReference type="Gene3D" id="3.30.1330.40">
    <property type="entry name" value="RutC-like"/>
    <property type="match status" value="1"/>
</dbReference>
<gene>
    <name evidence="2" type="ORF">ACHAXA_008854</name>
</gene>
<organism evidence="2 3">
    <name type="scientific">Cyclostephanos tholiformis</name>
    <dbReference type="NCBI Taxonomy" id="382380"/>
    <lineage>
        <taxon>Eukaryota</taxon>
        <taxon>Sar</taxon>
        <taxon>Stramenopiles</taxon>
        <taxon>Ochrophyta</taxon>
        <taxon>Bacillariophyta</taxon>
        <taxon>Coscinodiscophyceae</taxon>
        <taxon>Thalassiosirophycidae</taxon>
        <taxon>Stephanodiscales</taxon>
        <taxon>Stephanodiscaceae</taxon>
        <taxon>Cyclostephanos</taxon>
    </lineage>
</organism>
<dbReference type="AlphaFoldDB" id="A0ABD3SFN1"/>